<evidence type="ECO:0000313" key="3">
    <source>
        <dbReference type="Proteomes" id="UP000318582"/>
    </source>
</evidence>
<organism evidence="2 3">
    <name type="scientific">Powellomyces hirtus</name>
    <dbReference type="NCBI Taxonomy" id="109895"/>
    <lineage>
        <taxon>Eukaryota</taxon>
        <taxon>Fungi</taxon>
        <taxon>Fungi incertae sedis</taxon>
        <taxon>Chytridiomycota</taxon>
        <taxon>Chytridiomycota incertae sedis</taxon>
        <taxon>Chytridiomycetes</taxon>
        <taxon>Spizellomycetales</taxon>
        <taxon>Powellomycetaceae</taxon>
        <taxon>Powellomyces</taxon>
    </lineage>
</organism>
<keyword evidence="3" id="KW-1185">Reference proteome</keyword>
<evidence type="ECO:0000256" key="1">
    <source>
        <dbReference type="SAM" id="MobiDB-lite"/>
    </source>
</evidence>
<dbReference type="AlphaFoldDB" id="A0A507E8A2"/>
<dbReference type="Proteomes" id="UP000318582">
    <property type="component" value="Unassembled WGS sequence"/>
</dbReference>
<dbReference type="EMBL" id="QEAQ01000019">
    <property type="protein sequence ID" value="TPX60056.1"/>
    <property type="molecule type" value="Genomic_DNA"/>
</dbReference>
<sequence>MDEMDLTLPFGPDHPRSRTWKLDESRKEQARTLASRLGIAYGTGPITLPSAETHPELYDTAVAALQAAGGPHAVNPDDITARKMNVAQNSPESIYLNILGALAGFLIFDLPDGRGGFVLIDPKHERTTAWHPEKSTREAACVCGSLVLRDAKKRGLSDVDDLANALNSMAIDQETGLMKDLESAFGHIDIASVGNKFLRFLSPPGQEPDVEVINLTQVDLPSVKSTPQWLSYPHAAGAAETRDDSGRQSNPW</sequence>
<gene>
    <name evidence="2" type="ORF">PhCBS80983_g02083</name>
</gene>
<reference evidence="2 3" key="1">
    <citation type="journal article" date="2019" name="Sci. Rep.">
        <title>Comparative genomics of chytrid fungi reveal insights into the obligate biotrophic and pathogenic lifestyle of Synchytrium endobioticum.</title>
        <authorList>
            <person name="van de Vossenberg B.T.L.H."/>
            <person name="Warris S."/>
            <person name="Nguyen H.D.T."/>
            <person name="van Gent-Pelzer M.P.E."/>
            <person name="Joly D.L."/>
            <person name="van de Geest H.C."/>
            <person name="Bonants P.J.M."/>
            <person name="Smith D.S."/>
            <person name="Levesque C.A."/>
            <person name="van der Lee T.A.J."/>
        </authorList>
    </citation>
    <scope>NUCLEOTIDE SEQUENCE [LARGE SCALE GENOMIC DNA]</scope>
    <source>
        <strain evidence="2 3">CBS 809.83</strain>
    </source>
</reference>
<protein>
    <submittedName>
        <fullName evidence="2">Uncharacterized protein</fullName>
    </submittedName>
</protein>
<comment type="caution">
    <text evidence="2">The sequence shown here is derived from an EMBL/GenBank/DDBJ whole genome shotgun (WGS) entry which is preliminary data.</text>
</comment>
<feature type="region of interest" description="Disordered" evidence="1">
    <location>
        <begin position="231"/>
        <end position="252"/>
    </location>
</feature>
<proteinExistence type="predicted"/>
<name>A0A507E8A2_9FUNG</name>
<evidence type="ECO:0000313" key="2">
    <source>
        <dbReference type="EMBL" id="TPX60056.1"/>
    </source>
</evidence>
<accession>A0A507E8A2</accession>